<sequence>MVGSSFVRTAIDTDATAIAAHRSASLTESDLYRGHVRNLSSSGSELSLVAGFGTTVMASLTARIDKTHAVIQHVFVVPESREVGLGDSLIHTLITELRSRGVQFIEAQALPGDRGMKNLFERHGLIAQTIIVGKSL</sequence>
<dbReference type="PROSITE" id="PS51186">
    <property type="entry name" value="GNAT"/>
    <property type="match status" value="1"/>
</dbReference>
<dbReference type="GO" id="GO:0016747">
    <property type="term" value="F:acyltransferase activity, transferring groups other than amino-acyl groups"/>
    <property type="evidence" value="ECO:0007669"/>
    <property type="project" value="InterPro"/>
</dbReference>
<dbReference type="CDD" id="cd04301">
    <property type="entry name" value="NAT_SF"/>
    <property type="match status" value="1"/>
</dbReference>
<dbReference type="InterPro" id="IPR016181">
    <property type="entry name" value="Acyl_CoA_acyltransferase"/>
</dbReference>
<dbReference type="Pfam" id="PF00583">
    <property type="entry name" value="Acetyltransf_1"/>
    <property type="match status" value="1"/>
</dbReference>
<name>A0A6J6K8J6_9ZZZZ</name>
<dbReference type="InterPro" id="IPR000182">
    <property type="entry name" value="GNAT_dom"/>
</dbReference>
<proteinExistence type="predicted"/>
<dbReference type="Gene3D" id="3.40.630.30">
    <property type="match status" value="1"/>
</dbReference>
<dbReference type="SUPFAM" id="SSF55729">
    <property type="entry name" value="Acyl-CoA N-acyltransferases (Nat)"/>
    <property type="match status" value="1"/>
</dbReference>
<evidence type="ECO:0000259" key="1">
    <source>
        <dbReference type="PROSITE" id="PS51186"/>
    </source>
</evidence>
<organism evidence="2">
    <name type="scientific">freshwater metagenome</name>
    <dbReference type="NCBI Taxonomy" id="449393"/>
    <lineage>
        <taxon>unclassified sequences</taxon>
        <taxon>metagenomes</taxon>
        <taxon>ecological metagenomes</taxon>
    </lineage>
</organism>
<feature type="domain" description="N-acetyltransferase" evidence="1">
    <location>
        <begin position="5"/>
        <end position="136"/>
    </location>
</feature>
<protein>
    <submittedName>
        <fullName evidence="2">Unannotated protein</fullName>
    </submittedName>
</protein>
<evidence type="ECO:0000313" key="2">
    <source>
        <dbReference type="EMBL" id="CAB4646211.1"/>
    </source>
</evidence>
<gene>
    <name evidence="2" type="ORF">UFOPK2214_00262</name>
</gene>
<reference evidence="2" key="1">
    <citation type="submission" date="2020-05" db="EMBL/GenBank/DDBJ databases">
        <authorList>
            <person name="Chiriac C."/>
            <person name="Salcher M."/>
            <person name="Ghai R."/>
            <person name="Kavagutti S V."/>
        </authorList>
    </citation>
    <scope>NUCLEOTIDE SEQUENCE</scope>
</reference>
<dbReference type="AlphaFoldDB" id="A0A6J6K8J6"/>
<dbReference type="EMBL" id="CAEZWJ010000005">
    <property type="protein sequence ID" value="CAB4646211.1"/>
    <property type="molecule type" value="Genomic_DNA"/>
</dbReference>
<accession>A0A6J6K8J6</accession>